<keyword evidence="5 12" id="KW-0808">Transferase</keyword>
<comment type="subcellular location">
    <subcellularLocation>
        <location evidence="1 12">Cytoplasm</location>
    </subcellularLocation>
</comment>
<dbReference type="InterPro" id="IPR001986">
    <property type="entry name" value="Enolpyruvate_Tfrase_dom"/>
</dbReference>
<comment type="pathway">
    <text evidence="2 12">Cell wall biogenesis; peptidoglycan biosynthesis.</text>
</comment>
<dbReference type="GO" id="GO:0009252">
    <property type="term" value="P:peptidoglycan biosynthetic process"/>
    <property type="evidence" value="ECO:0007669"/>
    <property type="project" value="UniProtKB-UniRule"/>
</dbReference>
<comment type="caution">
    <text evidence="12">Lacks conserved residue(s) required for the propagation of feature annotation.</text>
</comment>
<feature type="active site" description="Proton donor" evidence="12">
    <location>
        <position position="116"/>
    </location>
</feature>
<evidence type="ECO:0000256" key="2">
    <source>
        <dbReference type="ARBA" id="ARBA00004752"/>
    </source>
</evidence>
<feature type="binding site" evidence="12">
    <location>
        <position position="304"/>
    </location>
    <ligand>
        <name>UDP-N-acetyl-alpha-D-glucosamine</name>
        <dbReference type="ChEBI" id="CHEBI:57705"/>
    </ligand>
</feature>
<evidence type="ECO:0000259" key="13">
    <source>
        <dbReference type="Pfam" id="PF00275"/>
    </source>
</evidence>
<dbReference type="NCBIfam" id="NF006873">
    <property type="entry name" value="PRK09369.1"/>
    <property type="match status" value="1"/>
</dbReference>
<keyword evidence="3 12" id="KW-0963">Cytoplasm</keyword>
<evidence type="ECO:0000256" key="12">
    <source>
        <dbReference type="HAMAP-Rule" id="MF_00111"/>
    </source>
</evidence>
<comment type="caution">
    <text evidence="14">The sequence shown here is derived from an EMBL/GenBank/DDBJ whole genome shotgun (WGS) entry which is preliminary data.</text>
</comment>
<gene>
    <name evidence="12 14" type="primary">murA</name>
    <name evidence="14" type="ORF">IAC50_05115</name>
</gene>
<sequence>MEGYRIRGGRPLEGEVEISGAKNAALPLLAASVLTRGENTFSSVPEISDVDSMVKILKGLGCSVKKEKETVTVDASNMSECSIPEEFMKEMRSSVFLAGALLARCGEAVITSPGGCDIGRRPIDIHIKGLESMGARMEKRDGRMIIKGPLLKGTKIRLKYPSVGATENIMLAATGAEGVTVIENSAREPEIEDLQKYINRCGGRISGAGTGRIEIEGGKRLTGCSHRIMGDRIEAGTYMFMALGTGGCIYLKNTEPSHMEYPVRFLKGGGWDIFCRENTITAKGRGSLRGCSFSTAPYPGFPTDLHPQTAAFLAVRGRDCEIEENIFEKRFKYAKELIKMGADIEISGKKVIIGDNKILCGREVEAEDLRGGAALIMAGLMAEGTTTVGNTRYIKRGYSRLEEKIRLLGGEITEYVQREP</sequence>
<feature type="domain" description="Enolpyruvate transferase" evidence="13">
    <location>
        <begin position="7"/>
        <end position="404"/>
    </location>
</feature>
<evidence type="ECO:0000256" key="9">
    <source>
        <dbReference type="ARBA" id="ARBA00023316"/>
    </source>
</evidence>
<dbReference type="GO" id="GO:0071555">
    <property type="term" value="P:cell wall organization"/>
    <property type="evidence" value="ECO:0007669"/>
    <property type="project" value="UniProtKB-KW"/>
</dbReference>
<feature type="binding site" evidence="12">
    <location>
        <begin position="22"/>
        <end position="23"/>
    </location>
    <ligand>
        <name>phosphoenolpyruvate</name>
        <dbReference type="ChEBI" id="CHEBI:58702"/>
    </ligand>
</feature>
<evidence type="ECO:0000256" key="5">
    <source>
        <dbReference type="ARBA" id="ARBA00022679"/>
    </source>
</evidence>
<dbReference type="PANTHER" id="PTHR43783">
    <property type="entry name" value="UDP-N-ACETYLGLUCOSAMINE 1-CARBOXYVINYLTRANSFERASE"/>
    <property type="match status" value="1"/>
</dbReference>
<evidence type="ECO:0000256" key="11">
    <source>
        <dbReference type="ARBA" id="ARBA00047527"/>
    </source>
</evidence>
<reference evidence="14" key="1">
    <citation type="submission" date="2020-10" db="EMBL/GenBank/DDBJ databases">
        <authorList>
            <person name="Gilroy R."/>
        </authorList>
    </citation>
    <scope>NUCLEOTIDE SEQUENCE</scope>
    <source>
        <strain evidence="14">ChiHcec3-6078</strain>
    </source>
</reference>
<dbReference type="GO" id="GO:0008760">
    <property type="term" value="F:UDP-N-acetylglucosamine 1-carboxyvinyltransferase activity"/>
    <property type="evidence" value="ECO:0007669"/>
    <property type="project" value="UniProtKB-UniRule"/>
</dbReference>
<dbReference type="EC" id="2.5.1.7" evidence="12"/>
<name>A0A9D1I173_9FIRM</name>
<dbReference type="GO" id="GO:0005737">
    <property type="term" value="C:cytoplasm"/>
    <property type="evidence" value="ECO:0007669"/>
    <property type="project" value="UniProtKB-SubCell"/>
</dbReference>
<dbReference type="GO" id="GO:0008360">
    <property type="term" value="P:regulation of cell shape"/>
    <property type="evidence" value="ECO:0007669"/>
    <property type="project" value="UniProtKB-KW"/>
</dbReference>
<dbReference type="NCBIfam" id="TIGR01072">
    <property type="entry name" value="murA"/>
    <property type="match status" value="1"/>
</dbReference>
<evidence type="ECO:0000313" key="14">
    <source>
        <dbReference type="EMBL" id="HIU25857.1"/>
    </source>
</evidence>
<keyword evidence="4 12" id="KW-0132">Cell division</keyword>
<dbReference type="InterPro" id="IPR005750">
    <property type="entry name" value="UDP_GlcNAc_COvinyl_MurA"/>
</dbReference>
<keyword evidence="6 12" id="KW-0133">Cell shape</keyword>
<dbReference type="GO" id="GO:0051301">
    <property type="term" value="P:cell division"/>
    <property type="evidence" value="ECO:0007669"/>
    <property type="project" value="UniProtKB-KW"/>
</dbReference>
<dbReference type="InterPro" id="IPR050068">
    <property type="entry name" value="MurA_subfamily"/>
</dbReference>
<dbReference type="CDD" id="cd01555">
    <property type="entry name" value="UdpNAET"/>
    <property type="match status" value="1"/>
</dbReference>
<dbReference type="PANTHER" id="PTHR43783:SF2">
    <property type="entry name" value="UDP-N-ACETYLGLUCOSAMINE 1-CARBOXYVINYLTRANSFERASE 2"/>
    <property type="match status" value="1"/>
</dbReference>
<evidence type="ECO:0000256" key="8">
    <source>
        <dbReference type="ARBA" id="ARBA00023306"/>
    </source>
</evidence>
<evidence type="ECO:0000256" key="6">
    <source>
        <dbReference type="ARBA" id="ARBA00022960"/>
    </source>
</evidence>
<evidence type="ECO:0000256" key="10">
    <source>
        <dbReference type="ARBA" id="ARBA00038367"/>
    </source>
</evidence>
<dbReference type="HAMAP" id="MF_00111">
    <property type="entry name" value="MurA"/>
    <property type="match status" value="1"/>
</dbReference>
<feature type="binding site" evidence="12">
    <location>
        <position position="326"/>
    </location>
    <ligand>
        <name>UDP-N-acetyl-alpha-D-glucosamine</name>
        <dbReference type="ChEBI" id="CHEBI:57705"/>
    </ligand>
</feature>
<keyword evidence="12" id="KW-0670">Pyruvate</keyword>
<comment type="similarity">
    <text evidence="10 12">Belongs to the EPSP synthase family. MurA subfamily.</text>
</comment>
<keyword evidence="7 12" id="KW-0573">Peptidoglycan synthesis</keyword>
<dbReference type="GO" id="GO:0019277">
    <property type="term" value="P:UDP-N-acetylgalactosamine biosynthetic process"/>
    <property type="evidence" value="ECO:0007669"/>
    <property type="project" value="InterPro"/>
</dbReference>
<evidence type="ECO:0000256" key="4">
    <source>
        <dbReference type="ARBA" id="ARBA00022618"/>
    </source>
</evidence>
<reference evidence="14" key="2">
    <citation type="journal article" date="2021" name="PeerJ">
        <title>Extensive microbial diversity within the chicken gut microbiome revealed by metagenomics and culture.</title>
        <authorList>
            <person name="Gilroy R."/>
            <person name="Ravi A."/>
            <person name="Getino M."/>
            <person name="Pursley I."/>
            <person name="Horton D.L."/>
            <person name="Alikhan N.F."/>
            <person name="Baker D."/>
            <person name="Gharbi K."/>
            <person name="Hall N."/>
            <person name="Watson M."/>
            <person name="Adriaenssens E.M."/>
            <person name="Foster-Nyarko E."/>
            <person name="Jarju S."/>
            <person name="Secka A."/>
            <person name="Antonio M."/>
            <person name="Oren A."/>
            <person name="Chaudhuri R.R."/>
            <person name="La Ragione R."/>
            <person name="Hildebrand F."/>
            <person name="Pallen M.J."/>
        </authorList>
    </citation>
    <scope>NUCLEOTIDE SEQUENCE</scope>
    <source>
        <strain evidence="14">ChiHcec3-6078</strain>
    </source>
</reference>
<dbReference type="Pfam" id="PF00275">
    <property type="entry name" value="EPSP_synthase"/>
    <property type="match status" value="1"/>
</dbReference>
<dbReference type="InterPro" id="IPR013792">
    <property type="entry name" value="RNA3'P_cycl/enolpyr_Trfase_a/b"/>
</dbReference>
<feature type="binding site" evidence="12">
    <location>
        <position position="92"/>
    </location>
    <ligand>
        <name>UDP-N-acetyl-alpha-D-glucosamine</name>
        <dbReference type="ChEBI" id="CHEBI:57705"/>
    </ligand>
</feature>
<dbReference type="Gene3D" id="3.65.10.10">
    <property type="entry name" value="Enolpyruvate transferase domain"/>
    <property type="match status" value="2"/>
</dbReference>
<evidence type="ECO:0000256" key="7">
    <source>
        <dbReference type="ARBA" id="ARBA00022984"/>
    </source>
</evidence>
<feature type="modified residue" description="2-(S-cysteinyl)pyruvic acid O-phosphothioketal" evidence="12">
    <location>
        <position position="116"/>
    </location>
</feature>
<keyword evidence="9 12" id="KW-0961">Cell wall biogenesis/degradation</keyword>
<dbReference type="InterPro" id="IPR036968">
    <property type="entry name" value="Enolpyruvate_Tfrase_sf"/>
</dbReference>
<dbReference type="Proteomes" id="UP000824090">
    <property type="component" value="Unassembled WGS sequence"/>
</dbReference>
<comment type="function">
    <text evidence="12">Cell wall formation. Adds enolpyruvyl to UDP-N-acetylglucosamine.</text>
</comment>
<organism evidence="14 15">
    <name type="scientific">Candidatus Allocopromorpha excrementigallinarum</name>
    <dbReference type="NCBI Taxonomy" id="2840742"/>
    <lineage>
        <taxon>Bacteria</taxon>
        <taxon>Bacillati</taxon>
        <taxon>Bacillota</taxon>
        <taxon>Clostridia</taxon>
        <taxon>Eubacteriales</taxon>
        <taxon>Eubacteriaceae</taxon>
        <taxon>Eubacteriaceae incertae sedis</taxon>
        <taxon>Candidatus Allocopromorpha</taxon>
    </lineage>
</organism>
<comment type="catalytic activity">
    <reaction evidence="11 12">
        <text>phosphoenolpyruvate + UDP-N-acetyl-alpha-D-glucosamine = UDP-N-acetyl-3-O-(1-carboxyvinyl)-alpha-D-glucosamine + phosphate</text>
        <dbReference type="Rhea" id="RHEA:18681"/>
        <dbReference type="ChEBI" id="CHEBI:43474"/>
        <dbReference type="ChEBI" id="CHEBI:57705"/>
        <dbReference type="ChEBI" id="CHEBI:58702"/>
        <dbReference type="ChEBI" id="CHEBI:68483"/>
        <dbReference type="EC" id="2.5.1.7"/>
    </reaction>
</comment>
<accession>A0A9D1I173</accession>
<evidence type="ECO:0000256" key="3">
    <source>
        <dbReference type="ARBA" id="ARBA00022490"/>
    </source>
</evidence>
<evidence type="ECO:0000313" key="15">
    <source>
        <dbReference type="Proteomes" id="UP000824090"/>
    </source>
</evidence>
<proteinExistence type="inferred from homology"/>
<dbReference type="EMBL" id="DVMP01000091">
    <property type="protein sequence ID" value="HIU25857.1"/>
    <property type="molecule type" value="Genomic_DNA"/>
</dbReference>
<dbReference type="SUPFAM" id="SSF55205">
    <property type="entry name" value="EPT/RTPC-like"/>
    <property type="match status" value="1"/>
</dbReference>
<keyword evidence="8 12" id="KW-0131">Cell cycle</keyword>
<protein>
    <recommendedName>
        <fullName evidence="12">UDP-N-acetylglucosamine 1-carboxyvinyltransferase</fullName>
        <ecNumber evidence="12">2.5.1.7</ecNumber>
    </recommendedName>
    <alternativeName>
        <fullName evidence="12">Enoylpyruvate transferase</fullName>
    </alternativeName>
    <alternativeName>
        <fullName evidence="12">UDP-N-acetylglucosamine enolpyruvyl transferase</fullName>
        <shortName evidence="12">EPT</shortName>
    </alternativeName>
</protein>
<evidence type="ECO:0000256" key="1">
    <source>
        <dbReference type="ARBA" id="ARBA00004496"/>
    </source>
</evidence>
<dbReference type="AlphaFoldDB" id="A0A9D1I173"/>